<evidence type="ECO:0000313" key="15">
    <source>
        <dbReference type="EMBL" id="TNN35005.1"/>
    </source>
</evidence>
<evidence type="ECO:0000313" key="16">
    <source>
        <dbReference type="Proteomes" id="UP000314294"/>
    </source>
</evidence>
<comment type="catalytic activity">
    <reaction evidence="13">
        <text>small RNA 3'-end nucleotide + S-adenosyl-L-methionine = small RNA 3'-end 2'-O-methylnucleotide + S-adenosyl-L-homocysteine + H(+)</text>
        <dbReference type="Rhea" id="RHEA:37887"/>
        <dbReference type="Rhea" id="RHEA-COMP:10415"/>
        <dbReference type="Rhea" id="RHEA-COMP:10416"/>
        <dbReference type="ChEBI" id="CHEBI:15378"/>
        <dbReference type="ChEBI" id="CHEBI:57856"/>
        <dbReference type="ChEBI" id="CHEBI:59789"/>
        <dbReference type="ChEBI" id="CHEBI:74896"/>
        <dbReference type="ChEBI" id="CHEBI:74898"/>
        <dbReference type="EC" id="2.1.1.386"/>
    </reaction>
</comment>
<evidence type="ECO:0000256" key="8">
    <source>
        <dbReference type="ARBA" id="ARBA00022842"/>
    </source>
</evidence>
<reference evidence="15 16" key="1">
    <citation type="submission" date="2019-03" db="EMBL/GenBank/DDBJ databases">
        <title>First draft genome of Liparis tanakae, snailfish: a comprehensive survey of snailfish specific genes.</title>
        <authorList>
            <person name="Kim W."/>
            <person name="Song I."/>
            <person name="Jeong J.-H."/>
            <person name="Kim D."/>
            <person name="Kim S."/>
            <person name="Ryu S."/>
            <person name="Song J.Y."/>
            <person name="Lee S.K."/>
        </authorList>
    </citation>
    <scope>NUCLEOTIDE SEQUENCE [LARGE SCALE GENOMIC DNA]</scope>
    <source>
        <tissue evidence="15">Muscle</tissue>
    </source>
</reference>
<evidence type="ECO:0000256" key="6">
    <source>
        <dbReference type="ARBA" id="ARBA00022691"/>
    </source>
</evidence>
<evidence type="ECO:0000256" key="4">
    <source>
        <dbReference type="ARBA" id="ARBA00022603"/>
    </source>
</evidence>
<dbReference type="PANTHER" id="PTHR21404:SF3">
    <property type="entry name" value="SMALL RNA 2'-O-METHYLTRANSFERASE"/>
    <property type="match status" value="1"/>
</dbReference>
<feature type="compositionally biased region" description="Basic and acidic residues" evidence="14">
    <location>
        <begin position="370"/>
        <end position="379"/>
    </location>
</feature>
<evidence type="ECO:0000256" key="1">
    <source>
        <dbReference type="ARBA" id="ARBA00001946"/>
    </source>
</evidence>
<evidence type="ECO:0000256" key="12">
    <source>
        <dbReference type="ARBA" id="ARBA00035025"/>
    </source>
</evidence>
<evidence type="ECO:0000256" key="11">
    <source>
        <dbReference type="ARBA" id="ARBA00029981"/>
    </source>
</evidence>
<keyword evidence="9" id="KW-0694">RNA-binding</keyword>
<keyword evidence="6" id="KW-0949">S-adenosyl-L-methionine</keyword>
<dbReference type="OrthoDB" id="2154311at2759"/>
<evidence type="ECO:0000256" key="9">
    <source>
        <dbReference type="ARBA" id="ARBA00022884"/>
    </source>
</evidence>
<dbReference type="GO" id="GO:0001510">
    <property type="term" value="P:RNA methylation"/>
    <property type="evidence" value="ECO:0007669"/>
    <property type="project" value="InterPro"/>
</dbReference>
<proteinExistence type="inferred from homology"/>
<keyword evidence="10" id="KW-0943">RNA-mediated gene silencing</keyword>
<dbReference type="GO" id="GO:0034587">
    <property type="term" value="P:piRNA processing"/>
    <property type="evidence" value="ECO:0007669"/>
    <property type="project" value="TreeGrafter"/>
</dbReference>
<dbReference type="Gene3D" id="3.40.50.150">
    <property type="entry name" value="Vaccinia Virus protein VP39"/>
    <property type="match status" value="1"/>
</dbReference>
<keyword evidence="16" id="KW-1185">Reference proteome</keyword>
<protein>
    <recommendedName>
        <fullName evidence="3">Small RNA 2'-O-methyltransferase</fullName>
        <ecNumber evidence="12">2.1.1.386</ecNumber>
    </recommendedName>
    <alternativeName>
        <fullName evidence="11">HEN1 methyltransferase homolog 1</fullName>
    </alternativeName>
</protein>
<dbReference type="EMBL" id="SRLO01001850">
    <property type="protein sequence ID" value="TNN35005.1"/>
    <property type="molecule type" value="Genomic_DNA"/>
</dbReference>
<keyword evidence="5 15" id="KW-0808">Transferase</keyword>
<dbReference type="GO" id="GO:0030422">
    <property type="term" value="P:siRNA processing"/>
    <property type="evidence" value="ECO:0007669"/>
    <property type="project" value="TreeGrafter"/>
</dbReference>
<dbReference type="InterPro" id="IPR029063">
    <property type="entry name" value="SAM-dependent_MTases_sf"/>
</dbReference>
<evidence type="ECO:0000256" key="3">
    <source>
        <dbReference type="ARBA" id="ARBA00021330"/>
    </source>
</evidence>
<dbReference type="SUPFAM" id="SSF53335">
    <property type="entry name" value="S-adenosyl-L-methionine-dependent methyltransferases"/>
    <property type="match status" value="1"/>
</dbReference>
<dbReference type="EC" id="2.1.1.386" evidence="12"/>
<dbReference type="GO" id="GO:0003723">
    <property type="term" value="F:RNA binding"/>
    <property type="evidence" value="ECO:0007669"/>
    <property type="project" value="UniProtKB-KW"/>
</dbReference>
<evidence type="ECO:0000256" key="2">
    <source>
        <dbReference type="ARBA" id="ARBA00009026"/>
    </source>
</evidence>
<evidence type="ECO:0000256" key="5">
    <source>
        <dbReference type="ARBA" id="ARBA00022679"/>
    </source>
</evidence>
<keyword evidence="8" id="KW-0460">Magnesium</keyword>
<dbReference type="InterPro" id="IPR026610">
    <property type="entry name" value="Hen1"/>
</dbReference>
<dbReference type="GO" id="GO:0005634">
    <property type="term" value="C:nucleus"/>
    <property type="evidence" value="ECO:0007669"/>
    <property type="project" value="TreeGrafter"/>
</dbReference>
<comment type="cofactor">
    <cofactor evidence="1">
        <name>Mg(2+)</name>
        <dbReference type="ChEBI" id="CHEBI:18420"/>
    </cofactor>
</comment>
<sequence>MDPIFSPPLHQQRHQFVIDFVKRSKPQKVLDLGCSECSLLKLLKFHQEIELLVGMDIDGAKLKKKMFGLAPMLTDYLQPSDRQLRIELYEGSVTQRDARLRGFDLVTSIELIEHLTLPDVKRFSDVVFGYLAPGAVIVSTPNCEYNPLFPGNIGVFHRLGGKGNNNNNKVLFCEEAEGELPYTLLYSKNYPSLQDNNILTQVLVTEVLSGADKLRRRWAEEEETGRRETGRWDSGGDPPRNTDGDQEEEEEEEECHLGMERNPRAMRILVQREEVEDRKLFWKDGQEQQESCKVHRCVRVPLVLLWSRYPKVRVLAGSIDNLQQHLRGHPDVTLSRDGMAVLLNDQERGTKEEEEEEEERDDLDDSGYAEVRRCSRSVEPEEDWDADA</sequence>
<organism evidence="15 16">
    <name type="scientific">Liparis tanakae</name>
    <name type="common">Tanaka's snailfish</name>
    <dbReference type="NCBI Taxonomy" id="230148"/>
    <lineage>
        <taxon>Eukaryota</taxon>
        <taxon>Metazoa</taxon>
        <taxon>Chordata</taxon>
        <taxon>Craniata</taxon>
        <taxon>Vertebrata</taxon>
        <taxon>Euteleostomi</taxon>
        <taxon>Actinopterygii</taxon>
        <taxon>Neopterygii</taxon>
        <taxon>Teleostei</taxon>
        <taxon>Neoteleostei</taxon>
        <taxon>Acanthomorphata</taxon>
        <taxon>Eupercaria</taxon>
        <taxon>Perciformes</taxon>
        <taxon>Cottioidei</taxon>
        <taxon>Cottales</taxon>
        <taxon>Liparidae</taxon>
        <taxon>Liparis</taxon>
    </lineage>
</organism>
<keyword evidence="7" id="KW-0479">Metal-binding</keyword>
<evidence type="ECO:0000256" key="10">
    <source>
        <dbReference type="ARBA" id="ARBA00023158"/>
    </source>
</evidence>
<comment type="caution">
    <text evidence="15">The sequence shown here is derived from an EMBL/GenBank/DDBJ whole genome shotgun (WGS) entry which is preliminary data.</text>
</comment>
<feature type="compositionally biased region" description="Acidic residues" evidence="14">
    <location>
        <begin position="352"/>
        <end position="367"/>
    </location>
</feature>
<accession>A0A4Z2F1K0</accession>
<dbReference type="GO" id="GO:0005737">
    <property type="term" value="C:cytoplasm"/>
    <property type="evidence" value="ECO:0007669"/>
    <property type="project" value="TreeGrafter"/>
</dbReference>
<dbReference type="GO" id="GO:0090486">
    <property type="term" value="F:small RNA 2'-O-methyltransferase activity"/>
    <property type="evidence" value="ECO:0007669"/>
    <property type="project" value="UniProtKB-EC"/>
</dbReference>
<dbReference type="PANTHER" id="PTHR21404">
    <property type="entry name" value="HEN1"/>
    <property type="match status" value="1"/>
</dbReference>
<dbReference type="AlphaFoldDB" id="A0A4Z2F1K0"/>
<evidence type="ECO:0000256" key="7">
    <source>
        <dbReference type="ARBA" id="ARBA00022723"/>
    </source>
</evidence>
<keyword evidence="4 15" id="KW-0489">Methyltransferase</keyword>
<evidence type="ECO:0000256" key="14">
    <source>
        <dbReference type="SAM" id="MobiDB-lite"/>
    </source>
</evidence>
<name>A0A4Z2F1K0_9TELE</name>
<feature type="region of interest" description="Disordered" evidence="14">
    <location>
        <begin position="218"/>
        <end position="260"/>
    </location>
</feature>
<feature type="region of interest" description="Disordered" evidence="14">
    <location>
        <begin position="345"/>
        <end position="388"/>
    </location>
</feature>
<feature type="compositionally biased region" description="Acidic residues" evidence="14">
    <location>
        <begin position="244"/>
        <end position="254"/>
    </location>
</feature>
<evidence type="ECO:0000256" key="13">
    <source>
        <dbReference type="ARBA" id="ARBA00048418"/>
    </source>
</evidence>
<dbReference type="GO" id="GO:0046872">
    <property type="term" value="F:metal ion binding"/>
    <property type="evidence" value="ECO:0007669"/>
    <property type="project" value="UniProtKB-KW"/>
</dbReference>
<comment type="similarity">
    <text evidence="2">Belongs to the methyltransferase superfamily. HEN1 family.</text>
</comment>
<dbReference type="Proteomes" id="UP000314294">
    <property type="component" value="Unassembled WGS sequence"/>
</dbReference>
<gene>
    <name evidence="15" type="primary">henmt1</name>
    <name evidence="15" type="ORF">EYF80_054828</name>
</gene>